<accession>A0ABV1LLH3</accession>
<sequence length="275" mass="31150">MTKFAAARLLGSPVILDGEAASGWLYRVGVHHRIKPGALMRRWGFNNPTSLLDFHPLDQNVIDMMASTTVQSRELIDEALCLDHTILGKSTFCCLTNDLVAHRPIYRYCPACLGGDVVPHFRLPWRFAYSFVCEIHHCPLLDACAHCSQKIDLTLLFPRRTFASSAPDLRHCNRCAAPLRAFPIDPLSAEIADQMITFQRWFHDGVRRGGIPKHGIVEPPPMYIERYLRRVRFEDSRKPLLVGLDMEKLFGNEWRDLARLIPCMQSSGAVEPSVA</sequence>
<dbReference type="Pfam" id="PF06527">
    <property type="entry name" value="TniQ"/>
    <property type="match status" value="1"/>
</dbReference>
<evidence type="ECO:0000313" key="2">
    <source>
        <dbReference type="EMBL" id="MEQ5840129.1"/>
    </source>
</evidence>
<proteinExistence type="predicted"/>
<reference evidence="2 3" key="1">
    <citation type="journal article" date="2024" name="Chem. Sci.">
        <title>Discovery of a lagriamide polyketide by integrated genome mining, isotopic labeling, and untargeted metabolomics.</title>
        <authorList>
            <person name="Fergusson C.H."/>
            <person name="Saulog J."/>
            <person name="Paulo B.S."/>
            <person name="Wilson D.M."/>
            <person name="Liu D.Y."/>
            <person name="Morehouse N.J."/>
            <person name="Waterworth S."/>
            <person name="Barkei J."/>
            <person name="Gray C.A."/>
            <person name="Kwan J.C."/>
            <person name="Eustaquio A.S."/>
            <person name="Linington R.G."/>
        </authorList>
    </citation>
    <scope>NUCLEOTIDE SEQUENCE [LARGE SCALE GENOMIC DNA]</scope>
    <source>
        <strain evidence="2 3">RL17-338-BIF-B</strain>
    </source>
</reference>
<evidence type="ECO:0000259" key="1">
    <source>
        <dbReference type="Pfam" id="PF06527"/>
    </source>
</evidence>
<comment type="caution">
    <text evidence="2">The sequence shown here is derived from an EMBL/GenBank/DDBJ whole genome shotgun (WGS) entry which is preliminary data.</text>
</comment>
<gene>
    <name evidence="2" type="ORF">N0A02_11905</name>
</gene>
<organism evidence="2 3">
    <name type="scientific">Paraburkholderia acidicola</name>
    <dbReference type="NCBI Taxonomy" id="1912599"/>
    <lineage>
        <taxon>Bacteria</taxon>
        <taxon>Pseudomonadati</taxon>
        <taxon>Pseudomonadota</taxon>
        <taxon>Betaproteobacteria</taxon>
        <taxon>Burkholderiales</taxon>
        <taxon>Burkholderiaceae</taxon>
        <taxon>Paraburkholderia</taxon>
    </lineage>
</organism>
<protein>
    <submittedName>
        <fullName evidence="2">TniQ family protein</fullName>
    </submittedName>
</protein>
<keyword evidence="3" id="KW-1185">Reference proteome</keyword>
<evidence type="ECO:0000313" key="3">
    <source>
        <dbReference type="Proteomes" id="UP001469089"/>
    </source>
</evidence>
<dbReference type="EMBL" id="JAOALG010000001">
    <property type="protein sequence ID" value="MEQ5840129.1"/>
    <property type="molecule type" value="Genomic_DNA"/>
</dbReference>
<dbReference type="Proteomes" id="UP001469089">
    <property type="component" value="Unassembled WGS sequence"/>
</dbReference>
<feature type="domain" description="TniQ" evidence="1">
    <location>
        <begin position="13"/>
        <end position="140"/>
    </location>
</feature>
<name>A0ABV1LLH3_9BURK</name>
<dbReference type="RefSeq" id="WP_349542388.1">
    <property type="nucleotide sequence ID" value="NZ_JAOALG010000001.1"/>
</dbReference>
<dbReference type="InterPro" id="IPR009492">
    <property type="entry name" value="TniQ"/>
</dbReference>